<evidence type="ECO:0000256" key="6">
    <source>
        <dbReference type="RuleBase" id="RU000716"/>
    </source>
</evidence>
<dbReference type="CDD" id="cd06171">
    <property type="entry name" value="Sigma70_r4"/>
    <property type="match status" value="1"/>
</dbReference>
<dbReference type="InterPro" id="IPR013324">
    <property type="entry name" value="RNA_pol_sigma_r3/r4-like"/>
</dbReference>
<proteinExistence type="inferred from homology"/>
<evidence type="ECO:0000256" key="3">
    <source>
        <dbReference type="ARBA" id="ARBA00023082"/>
    </source>
</evidence>
<dbReference type="RefSeq" id="WP_224010976.1">
    <property type="nucleotide sequence ID" value="NZ_CAJZAF010000080.1"/>
</dbReference>
<keyword evidence="3 6" id="KW-0731">Sigma factor</keyword>
<dbReference type="Pfam" id="PF08281">
    <property type="entry name" value="Sigma70_r4_2"/>
    <property type="match status" value="1"/>
</dbReference>
<dbReference type="InterPro" id="IPR036388">
    <property type="entry name" value="WH-like_DNA-bd_sf"/>
</dbReference>
<keyword evidence="4 6" id="KW-0238">DNA-binding</keyword>
<evidence type="ECO:0000259" key="7">
    <source>
        <dbReference type="Pfam" id="PF04542"/>
    </source>
</evidence>
<evidence type="ECO:0000256" key="5">
    <source>
        <dbReference type="ARBA" id="ARBA00023163"/>
    </source>
</evidence>
<sequence length="206" mass="23122">MDATDESRRFAEVALPHLDAAYNLARWLSGSASDADDIVQDAYLRAFRFFHSFHGDNARAWLLTIVRNTWFTEWRRRRDAADGTPYDESLHGDERLPGWIDDIGSSPETLAVRREDAHLVHRALEKLAVEYREVLVLRELEDMSYRDIAAVAGIPIGTVMSRLARGRHLLGVAVRAARETPGSQIGGIAVARAPACEHRIGANHER</sequence>
<dbReference type="InterPro" id="IPR014284">
    <property type="entry name" value="RNA_pol_sigma-70_dom"/>
</dbReference>
<evidence type="ECO:0000313" key="10">
    <source>
        <dbReference type="Proteomes" id="UP000701702"/>
    </source>
</evidence>
<gene>
    <name evidence="9" type="primary">sigR</name>
    <name evidence="9" type="ORF">LMG23994_07010</name>
</gene>
<comment type="similarity">
    <text evidence="1 6">Belongs to the sigma-70 factor family. ECF subfamily.</text>
</comment>
<dbReference type="InterPro" id="IPR013249">
    <property type="entry name" value="RNA_pol_sigma70_r4_t2"/>
</dbReference>
<reference evidence="9 10" key="1">
    <citation type="submission" date="2021-08" db="EMBL/GenBank/DDBJ databases">
        <authorList>
            <person name="Peeters C."/>
        </authorList>
    </citation>
    <scope>NUCLEOTIDE SEQUENCE [LARGE SCALE GENOMIC DNA]</scope>
    <source>
        <strain evidence="9 10">LMG 23994</strain>
    </source>
</reference>
<accession>A0ABN7ZNP8</accession>
<dbReference type="InterPro" id="IPR000838">
    <property type="entry name" value="RNA_pol_sigma70_ECF_CS"/>
</dbReference>
<dbReference type="Proteomes" id="UP000701702">
    <property type="component" value="Unassembled WGS sequence"/>
</dbReference>
<evidence type="ECO:0000259" key="8">
    <source>
        <dbReference type="Pfam" id="PF08281"/>
    </source>
</evidence>
<keyword evidence="10" id="KW-1185">Reference proteome</keyword>
<dbReference type="SUPFAM" id="SSF88659">
    <property type="entry name" value="Sigma3 and sigma4 domains of RNA polymerase sigma factors"/>
    <property type="match status" value="1"/>
</dbReference>
<dbReference type="PANTHER" id="PTHR43133:SF25">
    <property type="entry name" value="RNA POLYMERASE SIGMA FACTOR RFAY-RELATED"/>
    <property type="match status" value="1"/>
</dbReference>
<comment type="caution">
    <text evidence="9">The sequence shown here is derived from an EMBL/GenBank/DDBJ whole genome shotgun (WGS) entry which is preliminary data.</text>
</comment>
<evidence type="ECO:0000256" key="4">
    <source>
        <dbReference type="ARBA" id="ARBA00023125"/>
    </source>
</evidence>
<dbReference type="InterPro" id="IPR039425">
    <property type="entry name" value="RNA_pol_sigma-70-like"/>
</dbReference>
<evidence type="ECO:0000313" key="9">
    <source>
        <dbReference type="EMBL" id="CAG9187565.1"/>
    </source>
</evidence>
<dbReference type="NCBIfam" id="NF009185">
    <property type="entry name" value="PRK12533.1"/>
    <property type="match status" value="1"/>
</dbReference>
<dbReference type="NCBIfam" id="TIGR02937">
    <property type="entry name" value="sigma70-ECF"/>
    <property type="match status" value="1"/>
</dbReference>
<organism evidence="9 10">
    <name type="scientific">Cupriavidus pinatubonensis</name>
    <dbReference type="NCBI Taxonomy" id="248026"/>
    <lineage>
        <taxon>Bacteria</taxon>
        <taxon>Pseudomonadati</taxon>
        <taxon>Pseudomonadota</taxon>
        <taxon>Betaproteobacteria</taxon>
        <taxon>Burkholderiales</taxon>
        <taxon>Burkholderiaceae</taxon>
        <taxon>Cupriavidus</taxon>
    </lineage>
</organism>
<dbReference type="Gene3D" id="1.10.10.10">
    <property type="entry name" value="Winged helix-like DNA-binding domain superfamily/Winged helix DNA-binding domain"/>
    <property type="match status" value="1"/>
</dbReference>
<dbReference type="InterPro" id="IPR007627">
    <property type="entry name" value="RNA_pol_sigma70_r2"/>
</dbReference>
<name>A0ABN7ZNP8_9BURK</name>
<dbReference type="PROSITE" id="PS01063">
    <property type="entry name" value="SIGMA70_ECF"/>
    <property type="match status" value="1"/>
</dbReference>
<keyword evidence="2 6" id="KW-0805">Transcription regulation</keyword>
<feature type="domain" description="RNA polymerase sigma factor 70 region 4 type 2" evidence="8">
    <location>
        <begin position="119"/>
        <end position="167"/>
    </location>
</feature>
<evidence type="ECO:0000256" key="2">
    <source>
        <dbReference type="ARBA" id="ARBA00023015"/>
    </source>
</evidence>
<protein>
    <recommendedName>
        <fullName evidence="6">RNA polymerase sigma factor</fullName>
    </recommendedName>
</protein>
<keyword evidence="5 6" id="KW-0804">Transcription</keyword>
<evidence type="ECO:0000256" key="1">
    <source>
        <dbReference type="ARBA" id="ARBA00010641"/>
    </source>
</evidence>
<dbReference type="EMBL" id="CAJZAF010000080">
    <property type="protein sequence ID" value="CAG9187565.1"/>
    <property type="molecule type" value="Genomic_DNA"/>
</dbReference>
<dbReference type="Pfam" id="PF04542">
    <property type="entry name" value="Sigma70_r2"/>
    <property type="match status" value="1"/>
</dbReference>
<feature type="domain" description="RNA polymerase sigma-70 region 2" evidence="7">
    <location>
        <begin position="17"/>
        <end position="78"/>
    </location>
</feature>
<dbReference type="InterPro" id="IPR013325">
    <property type="entry name" value="RNA_pol_sigma_r2"/>
</dbReference>
<dbReference type="PANTHER" id="PTHR43133">
    <property type="entry name" value="RNA POLYMERASE ECF-TYPE SIGMA FACTO"/>
    <property type="match status" value="1"/>
</dbReference>
<dbReference type="SUPFAM" id="SSF88946">
    <property type="entry name" value="Sigma2 domain of RNA polymerase sigma factors"/>
    <property type="match status" value="1"/>
</dbReference>
<dbReference type="Gene3D" id="1.10.1740.10">
    <property type="match status" value="1"/>
</dbReference>